<dbReference type="AlphaFoldDB" id="A0A5P8WAD0"/>
<evidence type="ECO:0000256" key="1">
    <source>
        <dbReference type="SAM" id="Phobius"/>
    </source>
</evidence>
<protein>
    <submittedName>
        <fullName evidence="2">Uncharacterized protein</fullName>
    </submittedName>
</protein>
<reference evidence="2 3" key="1">
    <citation type="submission" date="2019-10" db="EMBL/GenBank/DDBJ databases">
        <title>Genomic and transcriptomic insights into the perfect genentic adaptation of a filamentous nitrogen-fixing cyanobacterium to rice fields.</title>
        <authorList>
            <person name="Chen Z."/>
        </authorList>
    </citation>
    <scope>NUCLEOTIDE SEQUENCE [LARGE SCALE GENOMIC DNA]</scope>
    <source>
        <strain evidence="2">CCNUC1</strain>
    </source>
</reference>
<name>A0A5P8WAD0_9NOSO</name>
<dbReference type="Proteomes" id="UP000326678">
    <property type="component" value="Chromosome Gxm1"/>
</dbReference>
<keyword evidence="3" id="KW-1185">Reference proteome</keyword>
<feature type="transmembrane region" description="Helical" evidence="1">
    <location>
        <begin position="140"/>
        <end position="165"/>
    </location>
</feature>
<accession>A0A5P8WAD0</accession>
<keyword evidence="1" id="KW-0812">Transmembrane</keyword>
<dbReference type="EMBL" id="CP045226">
    <property type="protein sequence ID" value="QFS48859.1"/>
    <property type="molecule type" value="Genomic_DNA"/>
</dbReference>
<gene>
    <name evidence="2" type="ORF">GXM_06353</name>
</gene>
<sequence length="496" mass="56274">MVMTQPNLLELAKQGDAQAIASVINYLLQPKDITAKVVLKDGCLQVMLESFQVPEQKSSVTFIRKLIIKLEAISIKSVKIYGKGKGQTSVAWIDYLHLTPENEEIKKHSSILELAKQGKYETLSQIWPVWFPYPSSWFRAIILVPIAFPGTRLIVFGLAGVFISLLGNSPILLIFSVLFGLLIPTIFLGFIYHIFWFIWQKPKLSNKLPKWIPTLNSLWAGFYGTVVMGLSFMLILTIFSELAFSSCNLYNKIPEYFNGCTGHLTGRATNGIFYSIENNDFLSQRWFMIWMFTAAYLYQLEHLLIKRFIPKLKILLQNLQTRPKSYSVDRTDLEIDRLRGDMGLTQIKKGKKPHLLILSQDNYQKPKNLNKKLLIIMLIPLVAIGIYLLANILQIKEKVPTSIASPVMSPSPFVTAFTPQTDTFREAVSKAINAANLTQLAKSPDEWKTVVSQWEAAIALMKSVPSSSPNYIVAQQKIIEYQRNLNYAEKNSLGNK</sequence>
<keyword evidence="1" id="KW-0472">Membrane</keyword>
<feature type="transmembrane region" description="Helical" evidence="1">
    <location>
        <begin position="220"/>
        <end position="239"/>
    </location>
</feature>
<feature type="transmembrane region" description="Helical" evidence="1">
    <location>
        <begin position="373"/>
        <end position="393"/>
    </location>
</feature>
<evidence type="ECO:0000313" key="3">
    <source>
        <dbReference type="Proteomes" id="UP000326678"/>
    </source>
</evidence>
<proteinExistence type="predicted"/>
<feature type="transmembrane region" description="Helical" evidence="1">
    <location>
        <begin position="171"/>
        <end position="199"/>
    </location>
</feature>
<feature type="transmembrane region" description="Helical" evidence="1">
    <location>
        <begin position="287"/>
        <end position="305"/>
    </location>
</feature>
<keyword evidence="1" id="KW-1133">Transmembrane helix</keyword>
<evidence type="ECO:0000313" key="2">
    <source>
        <dbReference type="EMBL" id="QFS48859.1"/>
    </source>
</evidence>
<dbReference type="KEGG" id="nsh:GXM_06353"/>
<organism evidence="2 3">
    <name type="scientific">Nostoc sphaeroides CCNUC1</name>
    <dbReference type="NCBI Taxonomy" id="2653204"/>
    <lineage>
        <taxon>Bacteria</taxon>
        <taxon>Bacillati</taxon>
        <taxon>Cyanobacteriota</taxon>
        <taxon>Cyanophyceae</taxon>
        <taxon>Nostocales</taxon>
        <taxon>Nostocaceae</taxon>
        <taxon>Nostoc</taxon>
    </lineage>
</organism>